<evidence type="ECO:0000313" key="2">
    <source>
        <dbReference type="Proteomes" id="UP000004966"/>
    </source>
</evidence>
<accession>E1LK14</accession>
<evidence type="ECO:0000313" key="1">
    <source>
        <dbReference type="EMBL" id="EFN99396.1"/>
    </source>
</evidence>
<sequence>MTFEIVSEKIQILFREKIIFTLLVKFKFKKESISKIFHVLKNRISFELVQIIFYPLFHLYPVQHAKTSKARLKMIKKCNLFYFSFQDRLRVPLILNK</sequence>
<name>E1LK14_STRMT</name>
<protein>
    <submittedName>
        <fullName evidence="1">Uncharacterized protein</fullName>
    </submittedName>
</protein>
<reference evidence="1 2" key="1">
    <citation type="submission" date="2010-09" db="EMBL/GenBank/DDBJ databases">
        <authorList>
            <person name="Daugherty S.C."/>
            <person name="Tallon L.J."/>
            <person name="Jones K.M."/>
            <person name="Liu X."/>
            <person name="Kilian M."/>
            <person name="Tettelin H."/>
        </authorList>
    </citation>
    <scope>NUCLEOTIDE SEQUENCE [LARGE SCALE GENOMIC DNA]</scope>
    <source>
        <strain evidence="1 2">SK564</strain>
    </source>
</reference>
<dbReference type="Proteomes" id="UP000004966">
    <property type="component" value="Unassembled WGS sequence"/>
</dbReference>
<dbReference type="AlphaFoldDB" id="E1LK14"/>
<gene>
    <name evidence="1" type="ORF">SMSK564_0189</name>
</gene>
<organism evidence="1 2">
    <name type="scientific">Streptococcus mitis SK564</name>
    <dbReference type="NCBI Taxonomy" id="585203"/>
    <lineage>
        <taxon>Bacteria</taxon>
        <taxon>Bacillati</taxon>
        <taxon>Bacillota</taxon>
        <taxon>Bacilli</taxon>
        <taxon>Lactobacillales</taxon>
        <taxon>Streptococcaceae</taxon>
        <taxon>Streptococcus</taxon>
        <taxon>Streptococcus mitis group</taxon>
    </lineage>
</organism>
<proteinExistence type="predicted"/>
<dbReference type="EMBL" id="AEDU01000006">
    <property type="protein sequence ID" value="EFN99396.1"/>
    <property type="molecule type" value="Genomic_DNA"/>
</dbReference>
<comment type="caution">
    <text evidence="1">The sequence shown here is derived from an EMBL/GenBank/DDBJ whole genome shotgun (WGS) entry which is preliminary data.</text>
</comment>